<dbReference type="AlphaFoldDB" id="A0AAX4IA13"/>
<accession>A0AAX4IA13</accession>
<name>A0AAX4IA13_9PEZI</name>
<keyword evidence="3" id="KW-1185">Reference proteome</keyword>
<dbReference type="KEGG" id="cdet:87941347"/>
<dbReference type="Proteomes" id="UP001322277">
    <property type="component" value="Chromosome 3"/>
</dbReference>
<feature type="region of interest" description="Disordered" evidence="1">
    <location>
        <begin position="46"/>
        <end position="68"/>
    </location>
</feature>
<sequence length="203" mass="22794">MCKYTIGQATPAPTSPVAATVLRGLPEDPLHRRSRVAESRNKGWIELPSDTHTHTHTQKHRPNLPAPRSFINMTQSPAEGERCQALPRDLRIAASQNGERRDPSNGLILQEVPTARQPWGPKRRALRPNLPARVNLFVTTCPQTGLTFPRGASDTHCTHAHTHTRTHARVHTPPRLHCLRCSRTCVCRLWSNPSRPWQISNPP</sequence>
<evidence type="ECO:0000313" key="3">
    <source>
        <dbReference type="Proteomes" id="UP001322277"/>
    </source>
</evidence>
<dbReference type="RefSeq" id="XP_062777054.1">
    <property type="nucleotide sequence ID" value="XM_062921003.1"/>
</dbReference>
<dbReference type="EMBL" id="CP137307">
    <property type="protein sequence ID" value="WQF79830.1"/>
    <property type="molecule type" value="Genomic_DNA"/>
</dbReference>
<proteinExistence type="predicted"/>
<dbReference type="GeneID" id="87941347"/>
<gene>
    <name evidence="2" type="ORF">CDEST_04844</name>
</gene>
<evidence type="ECO:0000313" key="2">
    <source>
        <dbReference type="EMBL" id="WQF79830.1"/>
    </source>
</evidence>
<protein>
    <submittedName>
        <fullName evidence="2">Uncharacterized protein</fullName>
    </submittedName>
</protein>
<organism evidence="2 3">
    <name type="scientific">Colletotrichum destructivum</name>
    <dbReference type="NCBI Taxonomy" id="34406"/>
    <lineage>
        <taxon>Eukaryota</taxon>
        <taxon>Fungi</taxon>
        <taxon>Dikarya</taxon>
        <taxon>Ascomycota</taxon>
        <taxon>Pezizomycotina</taxon>
        <taxon>Sordariomycetes</taxon>
        <taxon>Hypocreomycetidae</taxon>
        <taxon>Glomerellales</taxon>
        <taxon>Glomerellaceae</taxon>
        <taxon>Colletotrichum</taxon>
        <taxon>Colletotrichum destructivum species complex</taxon>
    </lineage>
</organism>
<evidence type="ECO:0000256" key="1">
    <source>
        <dbReference type="SAM" id="MobiDB-lite"/>
    </source>
</evidence>
<reference evidence="3" key="1">
    <citation type="journal article" date="2023" name="bioRxiv">
        <title>Complete genome of the Medicago anthracnose fungus, Colletotrichum destructivum, reveals a mini-chromosome-like region within a core chromosome.</title>
        <authorList>
            <person name="Lapalu N."/>
            <person name="Simon A."/>
            <person name="Lu A."/>
            <person name="Plaumann P.-L."/>
            <person name="Amselem J."/>
            <person name="Pigne S."/>
            <person name="Auger A."/>
            <person name="Koch C."/>
            <person name="Dallery J.-F."/>
            <person name="O'Connell R.J."/>
        </authorList>
    </citation>
    <scope>NUCLEOTIDE SEQUENCE [LARGE SCALE GENOMIC DNA]</scope>
    <source>
        <strain evidence="3">CBS 520.97</strain>
    </source>
</reference>